<comment type="caution">
    <text evidence="1">The sequence shown here is derived from an EMBL/GenBank/DDBJ whole genome shotgun (WGS) entry which is preliminary data.</text>
</comment>
<protein>
    <recommendedName>
        <fullName evidence="3">DUF2071 domain-containing protein</fullName>
    </recommendedName>
</protein>
<evidence type="ECO:0008006" key="3">
    <source>
        <dbReference type="Google" id="ProtNLM"/>
    </source>
</evidence>
<dbReference type="AlphaFoldDB" id="A0A062V5D5"/>
<keyword evidence="2" id="KW-1185">Reference proteome</keyword>
<evidence type="ECO:0000313" key="2">
    <source>
        <dbReference type="Proteomes" id="UP000027153"/>
    </source>
</evidence>
<dbReference type="PANTHER" id="PTHR39186:SF1">
    <property type="entry name" value="DUF2071 DOMAIN-CONTAINING PROTEIN"/>
    <property type="match status" value="1"/>
</dbReference>
<dbReference type="Proteomes" id="UP000027153">
    <property type="component" value="Unassembled WGS sequence"/>
</dbReference>
<dbReference type="Pfam" id="PF09844">
    <property type="entry name" value="DUF2071"/>
    <property type="match status" value="1"/>
</dbReference>
<dbReference type="EMBL" id="JMIY01000007">
    <property type="protein sequence ID" value="KCZ70994.1"/>
    <property type="molecule type" value="Genomic_DNA"/>
</dbReference>
<dbReference type="InterPro" id="IPR018644">
    <property type="entry name" value="DUF2071"/>
</dbReference>
<dbReference type="RefSeq" id="WP_052368950.1">
    <property type="nucleotide sequence ID" value="NZ_JMIY01000007.1"/>
</dbReference>
<proteinExistence type="predicted"/>
<dbReference type="Gene3D" id="2.40.400.10">
    <property type="entry name" value="Acetoacetate decarboxylase-like"/>
    <property type="match status" value="1"/>
</dbReference>
<accession>A0A062V5D5</accession>
<dbReference type="OrthoDB" id="233478at2157"/>
<gene>
    <name evidence="1" type="ORF">ANME2D_03023</name>
</gene>
<dbReference type="SUPFAM" id="SSF160104">
    <property type="entry name" value="Acetoacetate decarboxylase-like"/>
    <property type="match status" value="1"/>
</dbReference>
<dbReference type="PANTHER" id="PTHR39186">
    <property type="entry name" value="DUF2071 FAMILY PROTEIN"/>
    <property type="match status" value="1"/>
</dbReference>
<dbReference type="InterPro" id="IPR023375">
    <property type="entry name" value="ADC_dom_sf"/>
</dbReference>
<organism evidence="1 2">
    <name type="scientific">Candidatus Methanoperedens nitratireducens</name>
    <dbReference type="NCBI Taxonomy" id="1392998"/>
    <lineage>
        <taxon>Archaea</taxon>
        <taxon>Methanobacteriati</taxon>
        <taxon>Methanobacteriota</taxon>
        <taxon>Stenosarchaea group</taxon>
        <taxon>Methanomicrobia</taxon>
        <taxon>Methanosarcinales</taxon>
        <taxon>ANME-2 cluster</taxon>
        <taxon>Candidatus Methanoperedentaceae</taxon>
        <taxon>Candidatus Methanoperedens</taxon>
    </lineage>
</organism>
<name>A0A062V5D5_9EURY</name>
<evidence type="ECO:0000313" key="1">
    <source>
        <dbReference type="EMBL" id="KCZ70994.1"/>
    </source>
</evidence>
<reference evidence="1 2" key="1">
    <citation type="journal article" date="2013" name="Nature">
        <title>Anaerobic oxidation of methane coupled to nitrate reduction in a novel archaeal lineage.</title>
        <authorList>
            <person name="Haroon M.F."/>
            <person name="Hu S."/>
            <person name="Shi Y."/>
            <person name="Imelfort M."/>
            <person name="Keller J."/>
            <person name="Hugenholtz P."/>
            <person name="Yuan Z."/>
            <person name="Tyson G.W."/>
        </authorList>
    </citation>
    <scope>NUCLEOTIDE SEQUENCE [LARGE SCALE GENOMIC DNA]</scope>
    <source>
        <strain evidence="1 2">ANME-2d</strain>
    </source>
</reference>
<sequence>MNYGQMHWSNIFFVHWRVSSSQLLPHIPPGLQIDLFKGDAYVSLVALHVTGPAPWPLMPLSRTLLDYNQLNVRTYATGGPGPGIVLLDTLVDRYLPSLGARLLGMPYRFARDLDLKVHDGHVLLHAFGQDIEGEVDDVVTATVPAGSLDSFLVDRFWVYACMPGGMTYGVRIEHAPWRLRSVRLARQLSPSAAGIDGIVEPVRVHLAEKLDISIVETASVRWPLGV</sequence>